<accession>A0A0G1L280</accession>
<organism evidence="2 3">
    <name type="scientific">Candidatus Giovannonibacteria bacterium GW2011_GWA2_44_26</name>
    <dbReference type="NCBI Taxonomy" id="1618648"/>
    <lineage>
        <taxon>Bacteria</taxon>
        <taxon>Candidatus Giovannoniibacteriota</taxon>
    </lineage>
</organism>
<comment type="caution">
    <text evidence="2">The sequence shown here is derived from an EMBL/GenBank/DDBJ whole genome shotgun (WGS) entry which is preliminary data.</text>
</comment>
<dbReference type="Proteomes" id="UP000033945">
    <property type="component" value="Unassembled WGS sequence"/>
</dbReference>
<proteinExistence type="predicted"/>
<gene>
    <name evidence="2" type="ORF">UW55_C0010G0031</name>
</gene>
<feature type="transmembrane region" description="Helical" evidence="1">
    <location>
        <begin position="32"/>
        <end position="53"/>
    </location>
</feature>
<dbReference type="EMBL" id="LCIT01000010">
    <property type="protein sequence ID" value="KKT62682.1"/>
    <property type="molecule type" value="Genomic_DNA"/>
</dbReference>
<reference evidence="2 3" key="1">
    <citation type="journal article" date="2015" name="Nature">
        <title>rRNA introns, odd ribosomes, and small enigmatic genomes across a large radiation of phyla.</title>
        <authorList>
            <person name="Brown C.T."/>
            <person name="Hug L.A."/>
            <person name="Thomas B.C."/>
            <person name="Sharon I."/>
            <person name="Castelle C.J."/>
            <person name="Singh A."/>
            <person name="Wilkins M.J."/>
            <person name="Williams K.H."/>
            <person name="Banfield J.F."/>
        </authorList>
    </citation>
    <scope>NUCLEOTIDE SEQUENCE [LARGE SCALE GENOMIC DNA]</scope>
</reference>
<evidence type="ECO:0000256" key="1">
    <source>
        <dbReference type="SAM" id="Phobius"/>
    </source>
</evidence>
<evidence type="ECO:0000313" key="2">
    <source>
        <dbReference type="EMBL" id="KKT62682.1"/>
    </source>
</evidence>
<keyword evidence="1" id="KW-1133">Transmembrane helix</keyword>
<evidence type="ECO:0000313" key="3">
    <source>
        <dbReference type="Proteomes" id="UP000033945"/>
    </source>
</evidence>
<keyword evidence="1" id="KW-0472">Membrane</keyword>
<keyword evidence="1" id="KW-0812">Transmembrane</keyword>
<sequence>MSKQKLPTKTETRANLPALSVDKEREAFIDALVSYVVGIVERFVPVLAFFTIWRQKRQDKKEAEVLKALKNELATQTQNVANISNLLKNPRGFVLFNKVLYIIRSVELEDENFDEISKLLARILMHIADKDFETLFSEVSYAISRIEKLSPQAIFLLSDSRAWPKVSVGGTTTSDVTLSGKWRSTVSAAYLRDKGLDSKAMANRVAHSFGELESGGFAVVSKDKRVVLTDVGEEVYSFLFQ</sequence>
<protein>
    <submittedName>
        <fullName evidence="2">Uncharacterized protein</fullName>
    </submittedName>
</protein>
<name>A0A0G1L280_9BACT</name>
<dbReference type="AlphaFoldDB" id="A0A0G1L280"/>